<gene>
    <name evidence="2" type="primary">17</name>
    <name evidence="2" type="ORF">RINGS_17</name>
</gene>
<organism evidence="2 3">
    <name type="scientific">Arthrobacter phage Rings</name>
    <dbReference type="NCBI Taxonomy" id="1772313"/>
    <lineage>
        <taxon>Viruses</taxon>
        <taxon>Duplodnaviria</taxon>
        <taxon>Heunggongvirae</taxon>
        <taxon>Uroviricota</taxon>
        <taxon>Caudoviricetes</taxon>
        <taxon>Amigovirus</taxon>
        <taxon>Amigovirus amigo</taxon>
    </lineage>
</organism>
<dbReference type="EMBL" id="KU160663">
    <property type="protein sequence ID" value="ALY10094.1"/>
    <property type="molecule type" value="Genomic_DNA"/>
</dbReference>
<proteinExistence type="predicted"/>
<dbReference type="CDD" id="cd00229">
    <property type="entry name" value="SGNH_hydrolase"/>
    <property type="match status" value="1"/>
</dbReference>
<dbReference type="InterPro" id="IPR013830">
    <property type="entry name" value="SGNH_hydro"/>
</dbReference>
<dbReference type="SUPFAM" id="SSF52266">
    <property type="entry name" value="SGNH hydrolase"/>
    <property type="match status" value="2"/>
</dbReference>
<feature type="domain" description="SGNH hydrolase-type esterase" evidence="1">
    <location>
        <begin position="379"/>
        <end position="526"/>
    </location>
</feature>
<dbReference type="InterPro" id="IPR036514">
    <property type="entry name" value="SGNH_hydro_sf"/>
</dbReference>
<dbReference type="PANTHER" id="PTHR30383">
    <property type="entry name" value="THIOESTERASE 1/PROTEASE 1/LYSOPHOSPHOLIPASE L1"/>
    <property type="match status" value="1"/>
</dbReference>
<dbReference type="Gene3D" id="1.20.5.320">
    <property type="entry name" value="6-Phosphogluconate Dehydrogenase, domain 3"/>
    <property type="match status" value="1"/>
</dbReference>
<reference evidence="2 3" key="1">
    <citation type="submission" date="2015-11" db="EMBL/GenBank/DDBJ databases">
        <authorList>
            <person name="Trulli M."/>
            <person name="Cordero M."/>
            <person name="Cross T."/>
            <person name="Dunbar D."/>
            <person name="Bradley K.W."/>
            <person name="Asai D.J."/>
            <person name="Bowman C.A."/>
            <person name="Russell D.A."/>
            <person name="Pope W.H."/>
            <person name="Jacobs-Sera D."/>
            <person name="Hendrix R.W."/>
            <person name="Hatfull G.F."/>
        </authorList>
    </citation>
    <scope>NUCLEOTIDE SEQUENCE [LARGE SCALE GENOMIC DNA]</scope>
</reference>
<dbReference type="InterPro" id="IPR051532">
    <property type="entry name" value="Ester_Hydrolysis_Enzymes"/>
</dbReference>
<dbReference type="Pfam" id="PF13472">
    <property type="entry name" value="Lipase_GDSL_2"/>
    <property type="match status" value="1"/>
</dbReference>
<dbReference type="Gene3D" id="2.60.120.260">
    <property type="entry name" value="Galactose-binding domain-like"/>
    <property type="match status" value="1"/>
</dbReference>
<evidence type="ECO:0000313" key="3">
    <source>
        <dbReference type="Proteomes" id="UP000224485"/>
    </source>
</evidence>
<dbReference type="Proteomes" id="UP000224485">
    <property type="component" value="Segment"/>
</dbReference>
<accession>A0A0U4B5V3</accession>
<protein>
    <submittedName>
        <fullName evidence="2">Minor tail protein</fullName>
    </submittedName>
</protein>
<dbReference type="PANTHER" id="PTHR30383:SF5">
    <property type="entry name" value="SGNH HYDROLASE-TYPE ESTERASE DOMAIN-CONTAINING PROTEIN"/>
    <property type="match status" value="1"/>
</dbReference>
<dbReference type="Gene3D" id="3.40.50.1110">
    <property type="entry name" value="SGNH hydrolase"/>
    <property type="match status" value="1"/>
</dbReference>
<sequence>MALLPSDIPTGLVTGEFHFVNEDSVDFDTDPDLLVVTGTVTFTASVPKLTHATKAATIIPMAFDAEFNSNGLLVPKGRLTEPGIELPATNSSLLSPLNYTWKVEFNLKEAATGFSVVIPSFDISVPWGGTVDLTTASPVDTSPGVLTVQGPQGIQGPAGPAGPSGDAAYVQQIPRIASYLKREEKLQDYQTKLANAANVQCNIVAMGDSITEGTGASNVVNRWQTIMQTELRYRHGALTGATFPWIPTWPRTSAPGMPVTRSGNVGVDVNRGIGWKAGIINTDGAVTFTFTGTSFKLIVLKGSTTGVMDVSIDGGAVQSYNTNSITGGGSDAAYKWDSGPLTRGTHTARVTWNASSPANYGIYLFGCLTYDGDETNGIRVLDGGYHGSNSSMYTSAQLTQLGANINSVGNVGLVISAVGTNDYGQSTPIATFKERLELFVSTLRSTGYTGSIAFCGVYKGLTSGVARDDALWTSYLDQMRQVAATDSKVAFFDWRLRMPDVPEPYNASASLGLYADGLHPSDAGHKYIAGFMTDYLSDRYI</sequence>
<name>A0A0U4B5V3_9CAUD</name>
<evidence type="ECO:0000313" key="2">
    <source>
        <dbReference type="EMBL" id="ALY10094.1"/>
    </source>
</evidence>
<evidence type="ECO:0000259" key="1">
    <source>
        <dbReference type="Pfam" id="PF13472"/>
    </source>
</evidence>
<dbReference type="GO" id="GO:0004622">
    <property type="term" value="F:phosphatidylcholine lysophospholipase activity"/>
    <property type="evidence" value="ECO:0007669"/>
    <property type="project" value="TreeGrafter"/>
</dbReference>